<comment type="caution">
    <text evidence="2">The sequence shown here is derived from an EMBL/GenBank/DDBJ whole genome shotgun (WGS) entry which is preliminary data.</text>
</comment>
<feature type="transmembrane region" description="Helical" evidence="1">
    <location>
        <begin position="121"/>
        <end position="140"/>
    </location>
</feature>
<keyword evidence="1" id="KW-0812">Transmembrane</keyword>
<organism evidence="2 3">
    <name type="scientific">Rothia endophytica</name>
    <dbReference type="NCBI Taxonomy" id="1324766"/>
    <lineage>
        <taxon>Bacteria</taxon>
        <taxon>Bacillati</taxon>
        <taxon>Actinomycetota</taxon>
        <taxon>Actinomycetes</taxon>
        <taxon>Micrococcales</taxon>
        <taxon>Micrococcaceae</taxon>
        <taxon>Rothia</taxon>
    </lineage>
</organism>
<gene>
    <name evidence="2" type="ORF">GCM10023352_08070</name>
</gene>
<keyword evidence="3" id="KW-1185">Reference proteome</keyword>
<sequence>MAALSPWTLDSTFNSDRTIGVITPPLAPVDSREATAVASGRLPASVLGLTNPQYVERQSYDGTLGWVEGFLNSNSDPSPRSDSSTAAGVVGAEAREGGVSSMPSGNVFERGIAIVSGSGPLVVFTGIAACGLLLIVGNFMRQSRTDKR</sequence>
<evidence type="ECO:0000256" key="1">
    <source>
        <dbReference type="SAM" id="Phobius"/>
    </source>
</evidence>
<keyword evidence="1" id="KW-1133">Transmembrane helix</keyword>
<name>A0ABP9B862_9MICC</name>
<dbReference type="EMBL" id="BAABKP010000001">
    <property type="protein sequence ID" value="GAA4792061.1"/>
    <property type="molecule type" value="Genomic_DNA"/>
</dbReference>
<keyword evidence="1" id="KW-0472">Membrane</keyword>
<accession>A0ABP9B862</accession>
<proteinExistence type="predicted"/>
<evidence type="ECO:0000313" key="2">
    <source>
        <dbReference type="EMBL" id="GAA4792061.1"/>
    </source>
</evidence>
<reference evidence="3" key="1">
    <citation type="journal article" date="2019" name="Int. J. Syst. Evol. Microbiol.">
        <title>The Global Catalogue of Microorganisms (GCM) 10K type strain sequencing project: providing services to taxonomists for standard genome sequencing and annotation.</title>
        <authorList>
            <consortium name="The Broad Institute Genomics Platform"/>
            <consortium name="The Broad Institute Genome Sequencing Center for Infectious Disease"/>
            <person name="Wu L."/>
            <person name="Ma J."/>
        </authorList>
    </citation>
    <scope>NUCLEOTIDE SEQUENCE [LARGE SCALE GENOMIC DNA]</scope>
    <source>
        <strain evidence="3">JCM 18541</strain>
    </source>
</reference>
<protein>
    <submittedName>
        <fullName evidence="2">Uncharacterized protein</fullName>
    </submittedName>
</protein>
<evidence type="ECO:0000313" key="3">
    <source>
        <dbReference type="Proteomes" id="UP001500187"/>
    </source>
</evidence>
<dbReference type="Proteomes" id="UP001500187">
    <property type="component" value="Unassembled WGS sequence"/>
</dbReference>